<dbReference type="SUPFAM" id="SSF52402">
    <property type="entry name" value="Adenine nucleotide alpha hydrolases-like"/>
    <property type="match status" value="1"/>
</dbReference>
<name>A0A7R8H697_LEPSM</name>
<evidence type="ECO:0000256" key="1">
    <source>
        <dbReference type="ARBA" id="ARBA00022605"/>
    </source>
</evidence>
<evidence type="ECO:0000256" key="3">
    <source>
        <dbReference type="ARBA" id="ARBA00022962"/>
    </source>
</evidence>
<gene>
    <name evidence="4" type="ORF">LSAA_7856</name>
</gene>
<evidence type="ECO:0000313" key="4">
    <source>
        <dbReference type="EMBL" id="CAF2897679.1"/>
    </source>
</evidence>
<protein>
    <submittedName>
        <fullName evidence="4">(salmon louse) hypothetical protein</fullName>
    </submittedName>
</protein>
<dbReference type="Proteomes" id="UP000675881">
    <property type="component" value="Chromosome 3"/>
</dbReference>
<dbReference type="GO" id="GO:0006529">
    <property type="term" value="P:asparagine biosynthetic process"/>
    <property type="evidence" value="ECO:0007669"/>
    <property type="project" value="UniProtKB-KW"/>
</dbReference>
<dbReference type="AlphaFoldDB" id="A0A7R8H697"/>
<evidence type="ECO:0000313" key="5">
    <source>
        <dbReference type="Proteomes" id="UP000675881"/>
    </source>
</evidence>
<dbReference type="Gene3D" id="3.60.20.10">
    <property type="entry name" value="Glutamine Phosphoribosylpyrophosphate, subunit 1, domain 1"/>
    <property type="match status" value="1"/>
</dbReference>
<dbReference type="InterPro" id="IPR014729">
    <property type="entry name" value="Rossmann-like_a/b/a_fold"/>
</dbReference>
<sequence>MCGILLIVESYRDVHDEYGSILERIRRRGPDFFKIHSLDNGIILVVGVLWLQGSQITPQPHSNDVGGYLLWNGDAYGGLEEMRNGDSDTQTISRTLEKLEPQEFFDQIRGPFAFSYTQGEFIWFGRDYFGRHIGDDSHPWLQVPTKGIYRYSIIYKRLTLFPWNDASVSSEASPFGNLPLEISDSKLSSPIIKLSLTNELSSLPWIANAIEEKWRDDVVILQYIHKHSDLIKTFEQVVRDSVLTRVEHKPPFCGHCLPSLTPCSHSKIGILFSGGLDSSYLAYILHSVLSPEESIVLFNVAFGDAVENVPDRITGRKALKELEKVCPQRNFIFEAINISKEELVATRQIEKLDELLLPSGTVLDDSIGCALWFAAGKRNGEHMPRVLLIGSGIDEQLGGYSRHQRNLGRDNRIISDHGVASRIPFLDERVVNFLNTAYDAGLISISSEPKRAIQFGSRIAKIENKKEKGSDIAVR</sequence>
<dbReference type="CDD" id="cd01991">
    <property type="entry name" value="Asn_synthase_B_C"/>
    <property type="match status" value="1"/>
</dbReference>
<keyword evidence="3" id="KW-0315">Glutamine amidotransferase</keyword>
<keyword evidence="5" id="KW-1185">Reference proteome</keyword>
<evidence type="ECO:0000256" key="2">
    <source>
        <dbReference type="ARBA" id="ARBA00022888"/>
    </source>
</evidence>
<dbReference type="InterPro" id="IPR029055">
    <property type="entry name" value="Ntn_hydrolases_N"/>
</dbReference>
<dbReference type="OrthoDB" id="10252281at2759"/>
<keyword evidence="1" id="KW-0028">Amino-acid biosynthesis</keyword>
<organism evidence="4 5">
    <name type="scientific">Lepeophtheirus salmonis</name>
    <name type="common">Salmon louse</name>
    <name type="synonym">Caligus salmonis</name>
    <dbReference type="NCBI Taxonomy" id="72036"/>
    <lineage>
        <taxon>Eukaryota</taxon>
        <taxon>Metazoa</taxon>
        <taxon>Ecdysozoa</taxon>
        <taxon>Arthropoda</taxon>
        <taxon>Crustacea</taxon>
        <taxon>Multicrustacea</taxon>
        <taxon>Hexanauplia</taxon>
        <taxon>Copepoda</taxon>
        <taxon>Siphonostomatoida</taxon>
        <taxon>Caligidae</taxon>
        <taxon>Lepeophtheirus</taxon>
    </lineage>
</organism>
<dbReference type="GO" id="GO:0004066">
    <property type="term" value="F:asparagine synthase (glutamine-hydrolyzing) activity"/>
    <property type="evidence" value="ECO:0007669"/>
    <property type="project" value="InterPro"/>
</dbReference>
<proteinExistence type="predicted"/>
<dbReference type="EMBL" id="HG994582">
    <property type="protein sequence ID" value="CAF2897679.1"/>
    <property type="molecule type" value="Genomic_DNA"/>
</dbReference>
<dbReference type="Gene3D" id="3.40.50.620">
    <property type="entry name" value="HUPs"/>
    <property type="match status" value="1"/>
</dbReference>
<reference evidence="4" key="1">
    <citation type="submission" date="2021-02" db="EMBL/GenBank/DDBJ databases">
        <authorList>
            <person name="Bekaert M."/>
        </authorList>
    </citation>
    <scope>NUCLEOTIDE SEQUENCE</scope>
    <source>
        <strain evidence="4">IoA-00</strain>
    </source>
</reference>
<dbReference type="Pfam" id="PF00733">
    <property type="entry name" value="Asn_synthase"/>
    <property type="match status" value="1"/>
</dbReference>
<accession>A0A7R8H697</accession>
<dbReference type="InterPro" id="IPR001962">
    <property type="entry name" value="Asn_synthase"/>
</dbReference>
<dbReference type="PANTHER" id="PTHR45937:SF1">
    <property type="entry name" value="ASPARAGINE SYNTHETASE DOMAIN-CONTAINING PROTEIN 1"/>
    <property type="match status" value="1"/>
</dbReference>
<keyword evidence="2" id="KW-0061">Asparagine biosynthesis</keyword>
<dbReference type="PANTHER" id="PTHR45937">
    <property type="entry name" value="ASPARAGINE SYNTHETASE DOMAIN-CONTAINING PROTEIN 1"/>
    <property type="match status" value="1"/>
</dbReference>
<dbReference type="InterPro" id="IPR051857">
    <property type="entry name" value="Asn_synthetase_domain"/>
</dbReference>
<dbReference type="SUPFAM" id="SSF56235">
    <property type="entry name" value="N-terminal nucleophile aminohydrolases (Ntn hydrolases)"/>
    <property type="match status" value="1"/>
</dbReference>